<dbReference type="SUPFAM" id="SSF56112">
    <property type="entry name" value="Protein kinase-like (PK-like)"/>
    <property type="match status" value="1"/>
</dbReference>
<dbReference type="EMBL" id="JAFBMS010002294">
    <property type="protein sequence ID" value="KAG9328395.1"/>
    <property type="molecule type" value="Genomic_DNA"/>
</dbReference>
<dbReference type="InterPro" id="IPR011009">
    <property type="entry name" value="Kinase-like_dom_sf"/>
</dbReference>
<dbReference type="InterPro" id="IPR050940">
    <property type="entry name" value="Actin_reg-Ser/Thr_kinase"/>
</dbReference>
<evidence type="ECO:0000256" key="5">
    <source>
        <dbReference type="ARBA" id="ARBA00022679"/>
    </source>
</evidence>
<keyword evidence="5" id="KW-0808">Transferase</keyword>
<dbReference type="Proteomes" id="UP000824540">
    <property type="component" value="Unassembled WGS sequence"/>
</dbReference>
<evidence type="ECO:0000256" key="6">
    <source>
        <dbReference type="ARBA" id="ARBA00022737"/>
    </source>
</evidence>
<organism evidence="13 14">
    <name type="scientific">Albula glossodonta</name>
    <name type="common">roundjaw bonefish</name>
    <dbReference type="NCBI Taxonomy" id="121402"/>
    <lineage>
        <taxon>Eukaryota</taxon>
        <taxon>Metazoa</taxon>
        <taxon>Chordata</taxon>
        <taxon>Craniata</taxon>
        <taxon>Vertebrata</taxon>
        <taxon>Euteleostomi</taxon>
        <taxon>Actinopterygii</taxon>
        <taxon>Neopterygii</taxon>
        <taxon>Teleostei</taxon>
        <taxon>Albuliformes</taxon>
        <taxon>Albulidae</taxon>
        <taxon>Albula</taxon>
    </lineage>
</organism>
<dbReference type="Gene3D" id="1.10.510.10">
    <property type="entry name" value="Transferase(Phosphotransferase) domain 1"/>
    <property type="match status" value="1"/>
</dbReference>
<keyword evidence="9" id="KW-0067">ATP-binding</keyword>
<keyword evidence="11" id="KW-0539">Nucleus</keyword>
<name>A0A8T2MK70_9TELE</name>
<evidence type="ECO:0000256" key="8">
    <source>
        <dbReference type="ARBA" id="ARBA00022777"/>
    </source>
</evidence>
<keyword evidence="8" id="KW-0418">Kinase</keyword>
<dbReference type="GO" id="GO:0030036">
    <property type="term" value="P:actin cytoskeleton organization"/>
    <property type="evidence" value="ECO:0007669"/>
    <property type="project" value="TreeGrafter"/>
</dbReference>
<gene>
    <name evidence="13" type="ORF">JZ751_014070</name>
</gene>
<evidence type="ECO:0000256" key="3">
    <source>
        <dbReference type="ARBA" id="ARBA00022490"/>
    </source>
</evidence>
<dbReference type="PANTHER" id="PTHR46485:SF7">
    <property type="entry name" value="LIM DOMAIN KINASE 1"/>
    <property type="match status" value="1"/>
</dbReference>
<dbReference type="GO" id="GO:0051496">
    <property type="term" value="P:positive regulation of stress fiber assembly"/>
    <property type="evidence" value="ECO:0007669"/>
    <property type="project" value="TreeGrafter"/>
</dbReference>
<comment type="subcellular location">
    <subcellularLocation>
        <location evidence="2">Cytoplasm</location>
        <location evidence="2">Cytoskeleton</location>
    </subcellularLocation>
    <subcellularLocation>
        <location evidence="1">Nucleus</location>
    </subcellularLocation>
</comment>
<evidence type="ECO:0000256" key="4">
    <source>
        <dbReference type="ARBA" id="ARBA00022527"/>
    </source>
</evidence>
<reference evidence="13" key="1">
    <citation type="thesis" date="2021" institute="BYU ScholarsArchive" country="Provo, UT, USA">
        <title>Applications of and Algorithms for Genome Assembly and Genomic Analyses with an Emphasis on Marine Teleosts.</title>
        <authorList>
            <person name="Pickett B.D."/>
        </authorList>
    </citation>
    <scope>NUCLEOTIDE SEQUENCE</scope>
    <source>
        <strain evidence="13">HI-2016</strain>
    </source>
</reference>
<evidence type="ECO:0000313" key="14">
    <source>
        <dbReference type="Proteomes" id="UP000824540"/>
    </source>
</evidence>
<keyword evidence="6" id="KW-0677">Repeat</keyword>
<dbReference type="GO" id="GO:0043005">
    <property type="term" value="C:neuron projection"/>
    <property type="evidence" value="ECO:0007669"/>
    <property type="project" value="TreeGrafter"/>
</dbReference>
<proteinExistence type="predicted"/>
<evidence type="ECO:0000313" key="13">
    <source>
        <dbReference type="EMBL" id="KAG9328395.1"/>
    </source>
</evidence>
<accession>A0A8T2MK70</accession>
<evidence type="ECO:0000256" key="9">
    <source>
        <dbReference type="ARBA" id="ARBA00022840"/>
    </source>
</evidence>
<comment type="caution">
    <text evidence="13">The sequence shown here is derived from an EMBL/GenBank/DDBJ whole genome shotgun (WGS) entry which is preliminary data.</text>
</comment>
<dbReference type="OrthoDB" id="8760661at2759"/>
<evidence type="ECO:0000256" key="7">
    <source>
        <dbReference type="ARBA" id="ARBA00022741"/>
    </source>
</evidence>
<evidence type="ECO:0000256" key="2">
    <source>
        <dbReference type="ARBA" id="ARBA00004245"/>
    </source>
</evidence>
<evidence type="ECO:0000256" key="1">
    <source>
        <dbReference type="ARBA" id="ARBA00004123"/>
    </source>
</evidence>
<dbReference type="InterPro" id="IPR001245">
    <property type="entry name" value="Ser-Thr/Tyr_kinase_cat_dom"/>
</dbReference>
<keyword evidence="7" id="KW-0547">Nucleotide-binding</keyword>
<evidence type="ECO:0000259" key="12">
    <source>
        <dbReference type="Pfam" id="PF07714"/>
    </source>
</evidence>
<dbReference type="GO" id="GO:0005737">
    <property type="term" value="C:cytoplasm"/>
    <property type="evidence" value="ECO:0007669"/>
    <property type="project" value="TreeGrafter"/>
</dbReference>
<dbReference type="PANTHER" id="PTHR46485">
    <property type="entry name" value="LIM DOMAIN KINASE 1"/>
    <property type="match status" value="1"/>
</dbReference>
<evidence type="ECO:0000256" key="10">
    <source>
        <dbReference type="ARBA" id="ARBA00023212"/>
    </source>
</evidence>
<sequence>MAVPYKSNPKCVSTGRSYDERVDIFSFGIMQCEIIGRVNADPDYLPRAMDFGLNVKGFLDHYCPSDCPAPFFPMAALCCDLDAEKRPSFAKLEEWFENLKMHLDIRLPLVSELDQVQRTFWENHSQPENGHHSHPEQPE</sequence>
<evidence type="ECO:0000256" key="11">
    <source>
        <dbReference type="ARBA" id="ARBA00023242"/>
    </source>
</evidence>
<dbReference type="Pfam" id="PF07714">
    <property type="entry name" value="PK_Tyr_Ser-Thr"/>
    <property type="match status" value="1"/>
</dbReference>
<dbReference type="GO" id="GO:0005856">
    <property type="term" value="C:cytoskeleton"/>
    <property type="evidence" value="ECO:0007669"/>
    <property type="project" value="UniProtKB-SubCell"/>
</dbReference>
<dbReference type="GO" id="GO:0005634">
    <property type="term" value="C:nucleus"/>
    <property type="evidence" value="ECO:0007669"/>
    <property type="project" value="UniProtKB-SubCell"/>
</dbReference>
<keyword evidence="14" id="KW-1185">Reference proteome</keyword>
<protein>
    <recommendedName>
        <fullName evidence="12">Serine-threonine/tyrosine-protein kinase catalytic domain-containing protein</fullName>
    </recommendedName>
</protein>
<keyword evidence="10" id="KW-0206">Cytoskeleton</keyword>
<dbReference type="AlphaFoldDB" id="A0A8T2MK70"/>
<keyword evidence="4" id="KW-0723">Serine/threonine-protein kinase</keyword>
<feature type="domain" description="Serine-threonine/tyrosine-protein kinase catalytic" evidence="12">
    <location>
        <begin position="11"/>
        <end position="94"/>
    </location>
</feature>
<keyword evidence="3" id="KW-0963">Cytoplasm</keyword>
<dbReference type="GO" id="GO:0004674">
    <property type="term" value="F:protein serine/threonine kinase activity"/>
    <property type="evidence" value="ECO:0007669"/>
    <property type="project" value="UniProtKB-KW"/>
</dbReference>
<dbReference type="GO" id="GO:0005524">
    <property type="term" value="F:ATP binding"/>
    <property type="evidence" value="ECO:0007669"/>
    <property type="project" value="UniProtKB-KW"/>
</dbReference>